<keyword evidence="8" id="KW-0119">Carbohydrate metabolism</keyword>
<dbReference type="PANTHER" id="PTHR10584">
    <property type="entry name" value="SUGAR KINASE"/>
    <property type="match status" value="1"/>
</dbReference>
<evidence type="ECO:0000256" key="6">
    <source>
        <dbReference type="ARBA" id="ARBA00022842"/>
    </source>
</evidence>
<keyword evidence="3" id="KW-0547">Nucleotide-binding</keyword>
<dbReference type="GO" id="GO:0005524">
    <property type="term" value="F:ATP binding"/>
    <property type="evidence" value="ECO:0007669"/>
    <property type="project" value="UniProtKB-KW"/>
</dbReference>
<comment type="caution">
    <text evidence="10">The sequence shown here is derived from an EMBL/GenBank/DDBJ whole genome shotgun (WGS) entry which is preliminary data.</text>
</comment>
<evidence type="ECO:0000256" key="4">
    <source>
        <dbReference type="ARBA" id="ARBA00022777"/>
    </source>
</evidence>
<dbReference type="Pfam" id="PF00294">
    <property type="entry name" value="PfkB"/>
    <property type="match status" value="1"/>
</dbReference>
<evidence type="ECO:0000256" key="7">
    <source>
        <dbReference type="ARBA" id="ARBA00022958"/>
    </source>
</evidence>
<dbReference type="InterPro" id="IPR029056">
    <property type="entry name" value="Ribokinase-like"/>
</dbReference>
<dbReference type="Gene3D" id="3.40.1190.20">
    <property type="match status" value="1"/>
</dbReference>
<keyword evidence="4" id="KW-0418">Kinase</keyword>
<evidence type="ECO:0000256" key="5">
    <source>
        <dbReference type="ARBA" id="ARBA00022840"/>
    </source>
</evidence>
<dbReference type="CDD" id="cd01174">
    <property type="entry name" value="ribokinase"/>
    <property type="match status" value="1"/>
</dbReference>
<dbReference type="AlphaFoldDB" id="A0A8H3AER7"/>
<dbReference type="InterPro" id="IPR011611">
    <property type="entry name" value="PfkB_dom"/>
</dbReference>
<accession>A0A8H3AER7</accession>
<evidence type="ECO:0000256" key="8">
    <source>
        <dbReference type="ARBA" id="ARBA00023277"/>
    </source>
</evidence>
<evidence type="ECO:0000256" key="3">
    <source>
        <dbReference type="ARBA" id="ARBA00022741"/>
    </source>
</evidence>
<keyword evidence="6" id="KW-0460">Magnesium</keyword>
<sequence length="501" mass="53547">MLASALPYCERNRVLLAALDDLNVHVHMSDVFNEFAAGALDINQARLDSNGNTLGDGELLGRKDVAHFERGRGVVLRMVEVGINEGSGSKATRLEIEPAGFNSNNHLARLLIMANTNETPVCLVRGSINMDEFFKESSPYSKPGLVSLRKLSSLLDKTVLLQVKPYHLPNIVNAQEVKVSCQHNNLRVCILLIAIDPRCDIIAQSSTQSGHCTSNPGANQAVAVAASGSKVEFAGSVGDDGAWLKDFLKEHGVGTDLMLVHTGKPSGRAIIQTTPDGENAIFLFPGTNHVSYPPNTPALRPYHTHLLLQNEILLSDTVETLQAAYQQGVVSIFNPSPMLSVEELRSFPWQKLSVLVINQGEARTLLSALGKPDEKLADFHGPTILNALVSLPALSDLSGIVVTLGGSGAVASFSTPGGREAIQLPAAKVKVVDTTGAGDTFLGYLCGSLMRTPGKSWSAKQLIEALKRSIVAAGLSTERPGAMSSIPLKLEVENQLSAYHE</sequence>
<evidence type="ECO:0000256" key="1">
    <source>
        <dbReference type="ARBA" id="ARBA00022679"/>
    </source>
</evidence>
<dbReference type="Proteomes" id="UP000663843">
    <property type="component" value="Unassembled WGS sequence"/>
</dbReference>
<dbReference type="GO" id="GO:0006014">
    <property type="term" value="P:D-ribose metabolic process"/>
    <property type="evidence" value="ECO:0007669"/>
    <property type="project" value="InterPro"/>
</dbReference>
<name>A0A8H3AER7_9AGAM</name>
<keyword evidence="5" id="KW-0067">ATP-binding</keyword>
<keyword evidence="7" id="KW-0630">Potassium</keyword>
<dbReference type="SUPFAM" id="SSF53613">
    <property type="entry name" value="Ribokinase-like"/>
    <property type="match status" value="1"/>
</dbReference>
<keyword evidence="2" id="KW-0479">Metal-binding</keyword>
<dbReference type="PANTHER" id="PTHR10584:SF166">
    <property type="entry name" value="RIBOKINASE"/>
    <property type="match status" value="1"/>
</dbReference>
<keyword evidence="1" id="KW-0808">Transferase</keyword>
<dbReference type="InterPro" id="IPR011877">
    <property type="entry name" value="Ribokinase"/>
</dbReference>
<dbReference type="GO" id="GO:0046872">
    <property type="term" value="F:metal ion binding"/>
    <property type="evidence" value="ECO:0007669"/>
    <property type="project" value="UniProtKB-KW"/>
</dbReference>
<gene>
    <name evidence="10" type="ORF">RDB_LOCUS57884</name>
</gene>
<protein>
    <recommendedName>
        <fullName evidence="9">Carbohydrate kinase PfkB domain-containing protein</fullName>
    </recommendedName>
</protein>
<evidence type="ECO:0000256" key="2">
    <source>
        <dbReference type="ARBA" id="ARBA00022723"/>
    </source>
</evidence>
<evidence type="ECO:0000313" key="10">
    <source>
        <dbReference type="EMBL" id="CAE6425497.1"/>
    </source>
</evidence>
<evidence type="ECO:0000313" key="11">
    <source>
        <dbReference type="Proteomes" id="UP000663843"/>
    </source>
</evidence>
<evidence type="ECO:0000259" key="9">
    <source>
        <dbReference type="Pfam" id="PF00294"/>
    </source>
</evidence>
<reference evidence="10" key="1">
    <citation type="submission" date="2021-01" db="EMBL/GenBank/DDBJ databases">
        <authorList>
            <person name="Kaushik A."/>
        </authorList>
    </citation>
    <scope>NUCLEOTIDE SEQUENCE</scope>
    <source>
        <strain evidence="10">AG2-2IIIB</strain>
    </source>
</reference>
<dbReference type="InterPro" id="IPR002139">
    <property type="entry name" value="Ribo/fructo_kinase"/>
</dbReference>
<dbReference type="PRINTS" id="PR00990">
    <property type="entry name" value="RIBOKINASE"/>
</dbReference>
<proteinExistence type="predicted"/>
<dbReference type="GO" id="GO:0004747">
    <property type="term" value="F:ribokinase activity"/>
    <property type="evidence" value="ECO:0007669"/>
    <property type="project" value="InterPro"/>
</dbReference>
<organism evidence="10 11">
    <name type="scientific">Rhizoctonia solani</name>
    <dbReference type="NCBI Taxonomy" id="456999"/>
    <lineage>
        <taxon>Eukaryota</taxon>
        <taxon>Fungi</taxon>
        <taxon>Dikarya</taxon>
        <taxon>Basidiomycota</taxon>
        <taxon>Agaricomycotina</taxon>
        <taxon>Agaricomycetes</taxon>
        <taxon>Cantharellales</taxon>
        <taxon>Ceratobasidiaceae</taxon>
        <taxon>Rhizoctonia</taxon>
    </lineage>
</organism>
<feature type="domain" description="Carbohydrate kinase PfkB" evidence="9">
    <location>
        <begin position="217"/>
        <end position="487"/>
    </location>
</feature>
<dbReference type="EMBL" id="CAJMWT010001916">
    <property type="protein sequence ID" value="CAE6425497.1"/>
    <property type="molecule type" value="Genomic_DNA"/>
</dbReference>